<dbReference type="Proteomes" id="UP000310314">
    <property type="component" value="Unassembled WGS sequence"/>
</dbReference>
<gene>
    <name evidence="1" type="ORF">FEE95_08295</name>
</gene>
<dbReference type="SUPFAM" id="SSF101898">
    <property type="entry name" value="NHL repeat"/>
    <property type="match status" value="1"/>
</dbReference>
<sequence>MNRPYSILVLVFLLQSCANHGQLKLIEKLPQKLKENSGIVSYVDSTAWFIEDNGNSDDIYKTDFKGNIIHQLDVKKEKNNDWEDLSKDKDGNLYIGDFGNNQNDRKNLVIYKAPNPEIEKGKKIPAKKIRFSYPEQQEFPPRRGELFYDAEAFFHSNGYLYIFTKNRANPFTGETFVYRVPDKKGTYEAELVDKIPLCTDWNICQVTSADISPDGKKIVLLSYGKLWIITNFSMDELAKGDIKEIDLGIRTQLESVCFSDNQNLLLSDEQRNGTGGNLYSYTLN</sequence>
<dbReference type="RefSeq" id="WP_138657403.1">
    <property type="nucleotide sequence ID" value="NZ_VATY01000001.1"/>
</dbReference>
<comment type="caution">
    <text evidence="1">The sequence shown here is derived from an EMBL/GenBank/DDBJ whole genome shotgun (WGS) entry which is preliminary data.</text>
</comment>
<accession>A0A5S3QND8</accession>
<evidence type="ECO:0008006" key="3">
    <source>
        <dbReference type="Google" id="ProtNLM"/>
    </source>
</evidence>
<reference evidence="1 2" key="1">
    <citation type="submission" date="2019-05" db="EMBL/GenBank/DDBJ databases">
        <authorList>
            <person name="Zhang J.-Y."/>
            <person name="Feg X."/>
            <person name="Du Z.-J."/>
        </authorList>
    </citation>
    <scope>NUCLEOTIDE SEQUENCE [LARGE SCALE GENOMIC DNA]</scope>
    <source>
        <strain evidence="1 2">RZ26</strain>
    </source>
</reference>
<protein>
    <recommendedName>
        <fullName evidence="3">SdiA-regulated</fullName>
    </recommendedName>
</protein>
<evidence type="ECO:0000313" key="1">
    <source>
        <dbReference type="EMBL" id="TMM59414.1"/>
    </source>
</evidence>
<dbReference type="AlphaFoldDB" id="A0A5S3QND8"/>
<organism evidence="1 2">
    <name type="scientific">Maribacter algarum</name>
    <name type="common">ex Zhang et al. 2020</name>
    <dbReference type="NCBI Taxonomy" id="2578118"/>
    <lineage>
        <taxon>Bacteria</taxon>
        <taxon>Pseudomonadati</taxon>
        <taxon>Bacteroidota</taxon>
        <taxon>Flavobacteriia</taxon>
        <taxon>Flavobacteriales</taxon>
        <taxon>Flavobacteriaceae</taxon>
        <taxon>Maribacter</taxon>
    </lineage>
</organism>
<proteinExistence type="predicted"/>
<evidence type="ECO:0000313" key="2">
    <source>
        <dbReference type="Proteomes" id="UP000310314"/>
    </source>
</evidence>
<dbReference type="OrthoDB" id="5599486at2"/>
<dbReference type="EMBL" id="VATY01000001">
    <property type="protein sequence ID" value="TMM59414.1"/>
    <property type="molecule type" value="Genomic_DNA"/>
</dbReference>
<dbReference type="PROSITE" id="PS51257">
    <property type="entry name" value="PROKAR_LIPOPROTEIN"/>
    <property type="match status" value="1"/>
</dbReference>
<keyword evidence="2" id="KW-1185">Reference proteome</keyword>
<name>A0A5S3QND8_9FLAO</name>